<sequence>MDLNTNFNFIDPYTHTYTIIQTISKQTNKQTNKQTMSTLTIPVIHQQHIHATTSLTSMPTHKTTKKQKDLLNYTIHSRLGKGAFAKVYLATHISNPKKLLAIKSMRKSINKNNTVKNELLIHSIASNIEGIIPIHNFIEGKKHYYLIMDYIPNGELFDEIIKYTFLSEAKCKLIIKKLAQVVLNLHKKGIVHRDIKPENILLNKTMQKSEDDDLGIFLADFGLSTILHQGQTAFSPCGTLGYSAPELIKTGLGRYPSGYDNRIDIWAIGCVLYTMLCGFPPFFDDNEFEDAHSRDRIAYKIIHGDYSFIEPWWNDVSNDAKRCVSNLLQIDPDKRWSLEDLLNDPWLKDEESCITSQFQRDDETTLVDSSSSSASSSTTSASTLSTMTVHEFHTKLTENGLFNLPNSNIEKNSTIKDASSLIATTLTYSRKIRHSQKSSMVHSMTTFSPENLSISNSTIARRRFANN</sequence>
<dbReference type="PANTHER" id="PTHR24347">
    <property type="entry name" value="SERINE/THREONINE-PROTEIN KINASE"/>
    <property type="match status" value="1"/>
</dbReference>
<accession>I2H0P5</accession>
<dbReference type="InterPro" id="IPR000719">
    <property type="entry name" value="Prot_kinase_dom"/>
</dbReference>
<evidence type="ECO:0000256" key="2">
    <source>
        <dbReference type="ARBA" id="ARBA00022840"/>
    </source>
</evidence>
<keyword evidence="4" id="KW-0808">Transferase</keyword>
<comment type="similarity">
    <text evidence="4">Belongs to the protein kinase superfamily.</text>
</comment>
<dbReference type="FunFam" id="1.10.510.10:FF:000571">
    <property type="entry name" value="Maternal embryonic leucine zipper kinase"/>
    <property type="match status" value="1"/>
</dbReference>
<dbReference type="SMART" id="SM00220">
    <property type="entry name" value="S_TKc"/>
    <property type="match status" value="1"/>
</dbReference>
<dbReference type="PROSITE" id="PS50011">
    <property type="entry name" value="PROTEIN_KINASE_DOM"/>
    <property type="match status" value="1"/>
</dbReference>
<dbReference type="InterPro" id="IPR011009">
    <property type="entry name" value="Kinase-like_dom_sf"/>
</dbReference>
<evidence type="ECO:0000313" key="7">
    <source>
        <dbReference type="Proteomes" id="UP000002866"/>
    </source>
</evidence>
<dbReference type="AlphaFoldDB" id="I2H0P5"/>
<dbReference type="CDD" id="cd05117">
    <property type="entry name" value="STKc_CAMK"/>
    <property type="match status" value="1"/>
</dbReference>
<dbReference type="Gene3D" id="1.10.510.10">
    <property type="entry name" value="Transferase(Phosphotransferase) domain 1"/>
    <property type="match status" value="1"/>
</dbReference>
<dbReference type="PROSITE" id="PS00107">
    <property type="entry name" value="PROTEIN_KINASE_ATP"/>
    <property type="match status" value="1"/>
</dbReference>
<dbReference type="RefSeq" id="XP_004179466.1">
    <property type="nucleotide sequence ID" value="XM_004179418.1"/>
</dbReference>
<feature type="binding site" evidence="3">
    <location>
        <position position="103"/>
    </location>
    <ligand>
        <name>ATP</name>
        <dbReference type="ChEBI" id="CHEBI:30616"/>
    </ligand>
</feature>
<name>I2H0P5_HENB6</name>
<keyword evidence="4" id="KW-0723">Serine/threonine-protein kinase</keyword>
<dbReference type="OrthoDB" id="1738954at2759"/>
<dbReference type="Gene3D" id="3.30.200.20">
    <property type="entry name" value="Phosphorylase Kinase, domain 1"/>
    <property type="match status" value="1"/>
</dbReference>
<dbReference type="STRING" id="1071380.I2H0P5"/>
<dbReference type="KEGG" id="tbl:TBLA_0C01320"/>
<dbReference type="OMA" id="NEFEDAH"/>
<protein>
    <recommendedName>
        <fullName evidence="5">Protein kinase domain-containing protein</fullName>
    </recommendedName>
</protein>
<dbReference type="InterPro" id="IPR017441">
    <property type="entry name" value="Protein_kinase_ATP_BS"/>
</dbReference>
<dbReference type="GO" id="GO:0004674">
    <property type="term" value="F:protein serine/threonine kinase activity"/>
    <property type="evidence" value="ECO:0007669"/>
    <property type="project" value="UniProtKB-KW"/>
</dbReference>
<evidence type="ECO:0000256" key="3">
    <source>
        <dbReference type="PROSITE-ProRule" id="PRU10141"/>
    </source>
</evidence>
<dbReference type="EMBL" id="HE806318">
    <property type="protein sequence ID" value="CCH59947.1"/>
    <property type="molecule type" value="Genomic_DNA"/>
</dbReference>
<evidence type="ECO:0000313" key="6">
    <source>
        <dbReference type="EMBL" id="CCH59947.1"/>
    </source>
</evidence>
<evidence type="ECO:0000259" key="5">
    <source>
        <dbReference type="PROSITE" id="PS50011"/>
    </source>
</evidence>
<dbReference type="eggNOG" id="KOG0032">
    <property type="taxonomic scope" value="Eukaryota"/>
</dbReference>
<dbReference type="GeneID" id="14494927"/>
<keyword evidence="7" id="KW-1185">Reference proteome</keyword>
<dbReference type="SUPFAM" id="SSF56112">
    <property type="entry name" value="Protein kinase-like (PK-like)"/>
    <property type="match status" value="1"/>
</dbReference>
<dbReference type="Pfam" id="PF00069">
    <property type="entry name" value="Pkinase"/>
    <property type="match status" value="1"/>
</dbReference>
<keyword evidence="1 3" id="KW-0547">Nucleotide-binding</keyword>
<dbReference type="InParanoid" id="I2H0P5"/>
<dbReference type="Proteomes" id="UP000002866">
    <property type="component" value="Chromosome 3"/>
</dbReference>
<gene>
    <name evidence="6" type="primary">TBLA0C01320</name>
    <name evidence="6" type="ORF">TBLA_0C01320</name>
</gene>
<keyword evidence="4" id="KW-0418">Kinase</keyword>
<feature type="domain" description="Protein kinase" evidence="5">
    <location>
        <begin position="73"/>
        <end position="347"/>
    </location>
</feature>
<keyword evidence="2 3" id="KW-0067">ATP-binding</keyword>
<proteinExistence type="inferred from homology"/>
<dbReference type="HOGENOM" id="CLU_585498_0_0_1"/>
<dbReference type="InterPro" id="IPR008271">
    <property type="entry name" value="Ser/Thr_kinase_AS"/>
</dbReference>
<evidence type="ECO:0000256" key="4">
    <source>
        <dbReference type="RuleBase" id="RU000304"/>
    </source>
</evidence>
<organism evidence="6 7">
    <name type="scientific">Henningerozyma blattae (strain ATCC 34711 / CBS 6284 / DSM 70876 / NBRC 10599 / NRRL Y-10934 / UCD 77-7)</name>
    <name type="common">Yeast</name>
    <name type="synonym">Tetrapisispora blattae</name>
    <dbReference type="NCBI Taxonomy" id="1071380"/>
    <lineage>
        <taxon>Eukaryota</taxon>
        <taxon>Fungi</taxon>
        <taxon>Dikarya</taxon>
        <taxon>Ascomycota</taxon>
        <taxon>Saccharomycotina</taxon>
        <taxon>Saccharomycetes</taxon>
        <taxon>Saccharomycetales</taxon>
        <taxon>Saccharomycetaceae</taxon>
        <taxon>Henningerozyma</taxon>
    </lineage>
</organism>
<dbReference type="GO" id="GO:0005524">
    <property type="term" value="F:ATP binding"/>
    <property type="evidence" value="ECO:0007669"/>
    <property type="project" value="UniProtKB-UniRule"/>
</dbReference>
<evidence type="ECO:0000256" key="1">
    <source>
        <dbReference type="ARBA" id="ARBA00022741"/>
    </source>
</evidence>
<dbReference type="PROSITE" id="PS00108">
    <property type="entry name" value="PROTEIN_KINASE_ST"/>
    <property type="match status" value="1"/>
</dbReference>
<reference evidence="6 7" key="1">
    <citation type="journal article" date="2011" name="Proc. Natl. Acad. Sci. U.S.A.">
        <title>Evolutionary erosion of yeast sex chromosomes by mating-type switching accidents.</title>
        <authorList>
            <person name="Gordon J.L."/>
            <person name="Armisen D."/>
            <person name="Proux-Wera E."/>
            <person name="Oheigeartaigh S.S."/>
            <person name="Byrne K.P."/>
            <person name="Wolfe K.H."/>
        </authorList>
    </citation>
    <scope>NUCLEOTIDE SEQUENCE [LARGE SCALE GENOMIC DNA]</scope>
    <source>
        <strain evidence="7">ATCC 34711 / CBS 6284 / DSM 70876 / NBRC 10599 / NRRL Y-10934 / UCD 77-7</strain>
    </source>
</reference>